<dbReference type="Proteomes" id="UP000505306">
    <property type="component" value="Chromosome"/>
</dbReference>
<gene>
    <name evidence="1" type="ORF">G5B37_04490</name>
</gene>
<organism evidence="1 2">
    <name type="scientific">Rasiella rasia</name>
    <dbReference type="NCBI Taxonomy" id="2744027"/>
    <lineage>
        <taxon>Bacteria</taxon>
        <taxon>Pseudomonadati</taxon>
        <taxon>Bacteroidota</taxon>
        <taxon>Flavobacteriia</taxon>
        <taxon>Flavobacteriales</taxon>
        <taxon>Flavobacteriaceae</taxon>
        <taxon>Rasiella</taxon>
    </lineage>
</organism>
<dbReference type="KEGG" id="mgel:G5B37_04490"/>
<keyword evidence="2" id="KW-1185">Reference proteome</keyword>
<evidence type="ECO:0000313" key="1">
    <source>
        <dbReference type="EMBL" id="QIE58844.1"/>
    </source>
</evidence>
<dbReference type="EMBL" id="CP049057">
    <property type="protein sequence ID" value="QIE58844.1"/>
    <property type="molecule type" value="Genomic_DNA"/>
</dbReference>
<dbReference type="RefSeq" id="WP_164678873.1">
    <property type="nucleotide sequence ID" value="NZ_CP049057.1"/>
</dbReference>
<reference evidence="1 2" key="1">
    <citation type="submission" date="2020-02" db="EMBL/GenBank/DDBJ databases">
        <title>Complete genome sequence of Flavobacteriaceae bacterium.</title>
        <authorList>
            <person name="Kim S.-J."/>
            <person name="Kim Y.-S."/>
            <person name="Kim K.-H."/>
        </authorList>
    </citation>
    <scope>NUCLEOTIDE SEQUENCE [LARGE SCALE GENOMIC DNA]</scope>
    <source>
        <strain evidence="1 2">RR4-40</strain>
    </source>
</reference>
<protein>
    <submittedName>
        <fullName evidence="1">Uncharacterized protein</fullName>
    </submittedName>
</protein>
<name>A0A6G6GJZ8_9FLAO</name>
<dbReference type="AlphaFoldDB" id="A0A6G6GJZ8"/>
<evidence type="ECO:0000313" key="2">
    <source>
        <dbReference type="Proteomes" id="UP000505306"/>
    </source>
</evidence>
<sequence>MSEKNKKISLDKAIAWTTEWRNSESDYNKHNECNGFLIPVQDLNDVLAEMGNPDDSSDACVRAYLAVDPSDNTEKLVIVGTEIDETGVYRDLLPETSNQADGNKNSIWDFVKPCPPHCDKSSSLN</sequence>
<proteinExistence type="predicted"/>
<accession>A0A6G6GJZ8</accession>